<evidence type="ECO:0000313" key="1">
    <source>
        <dbReference type="EnsemblMetazoa" id="AATE004019-PA.1"/>
    </source>
</evidence>
<protein>
    <submittedName>
        <fullName evidence="1">Uncharacterized protein</fullName>
    </submittedName>
</protein>
<dbReference type="AlphaFoldDB" id="A0A182IRC3"/>
<dbReference type="EnsemblMetazoa" id="AATE004019-RA">
    <property type="protein sequence ID" value="AATE004019-PA.1"/>
    <property type="gene ID" value="AATE004019"/>
</dbReference>
<dbReference type="VEuPathDB" id="VectorBase:AATE004019"/>
<proteinExistence type="predicted"/>
<organism evidence="1">
    <name type="scientific">Anopheles atroparvus</name>
    <name type="common">European mosquito</name>
    <dbReference type="NCBI Taxonomy" id="41427"/>
    <lineage>
        <taxon>Eukaryota</taxon>
        <taxon>Metazoa</taxon>
        <taxon>Ecdysozoa</taxon>
        <taxon>Arthropoda</taxon>
        <taxon>Hexapoda</taxon>
        <taxon>Insecta</taxon>
        <taxon>Pterygota</taxon>
        <taxon>Neoptera</taxon>
        <taxon>Endopterygota</taxon>
        <taxon>Diptera</taxon>
        <taxon>Nematocera</taxon>
        <taxon>Culicoidea</taxon>
        <taxon>Culicidae</taxon>
        <taxon>Anophelinae</taxon>
        <taxon>Anopheles</taxon>
    </lineage>
</organism>
<reference evidence="1" key="1">
    <citation type="submission" date="2022-08" db="UniProtKB">
        <authorList>
            <consortium name="EnsemblMetazoa"/>
        </authorList>
    </citation>
    <scope>IDENTIFICATION</scope>
    <source>
        <strain evidence="1">EBRO</strain>
    </source>
</reference>
<name>A0A182IRC3_ANOAO</name>
<sequence>MYSLRRMSTIKSGIHSRHSCRMRSSVMTTLRSGSRASRISFTRNSSYSIGVRRHMSQKSVVFAGATGFAELLERVLDRDERAANELRVVFALDRPVVGGQLADRFLLQLLDGTEPPDEGRDEVRLEIELRVVLEEANQQLAHRVHVPRFVLDLHRVAQVPRAIVDASDPLLQVLHRGDDGQFARLEVEDQHHHEAVGVHLLVHREDVRAVRPELHRQRQLVDARVELHQRVDELAVVATAGVAEVDVALKIRPHVHRPQQRHLGAEDFRHARKRTVPVHPSAHDVDQLDLLLAFVALLREVDVKVQIAILQQQTRLDRAELVYRGLIAGKQKHTPQVVLHHVEGHLDVTRGRLQRTDEGLHLLSRGTRTQVAGLDRVDAHLFEGFGEPLQLGVVVQLGPVQQSARPGEDRRDRVGGRFLALLVLTVVPRDGTVGGFRLHRATVRAYQHRRHQSERAESLRHRVRLHVTVVVLAGPHEATLGLHAVGDHIVDQPVLVPDAGRIELLLVVLFVDLLEEVLEATVVLLQDRVLGAEVERELSIQCDLERRVGKVPDRVVQVVHAHRDAGTLVLVHQPGTSRGMFLQMIASRNTVPPRMLRIVPFGERHICFSLNSSTRASSGVMVAHLMPTLKRFTASAQSTVTLSSVASRFSMPRSYVCSSMSRNGRISLSLIESQMMRVISSPRMSTTGPALIFAAIV</sequence>
<accession>A0A182IRC3</accession>